<dbReference type="Pfam" id="PF14432">
    <property type="entry name" value="DYW_deaminase"/>
    <property type="match status" value="1"/>
</dbReference>
<name>A0A2P2J994_RHIMU</name>
<feature type="repeat" description="PPR" evidence="3">
    <location>
        <begin position="312"/>
        <end position="342"/>
    </location>
</feature>
<dbReference type="GO" id="GO:0009451">
    <property type="term" value="P:RNA modification"/>
    <property type="evidence" value="ECO:0007669"/>
    <property type="project" value="InterPro"/>
</dbReference>
<feature type="repeat" description="PPR" evidence="3">
    <location>
        <begin position="448"/>
        <end position="482"/>
    </location>
</feature>
<proteinExistence type="inferred from homology"/>
<protein>
    <submittedName>
        <fullName evidence="5">Pentatricopeptide repeat-containing protein At1g20230</fullName>
    </submittedName>
</protein>
<dbReference type="FunFam" id="1.25.40.10:FF:000393">
    <property type="entry name" value="Pentatricopeptide repeat-containing protein At1g20230"/>
    <property type="match status" value="1"/>
</dbReference>
<evidence type="ECO:0000313" key="5">
    <source>
        <dbReference type="EMBL" id="MBW90066.1"/>
    </source>
</evidence>
<feature type="repeat" description="PPR" evidence="3">
    <location>
        <begin position="211"/>
        <end position="245"/>
    </location>
</feature>
<dbReference type="InterPro" id="IPR046848">
    <property type="entry name" value="E_motif"/>
</dbReference>
<dbReference type="InterPro" id="IPR046849">
    <property type="entry name" value="E2_motif"/>
</dbReference>
<dbReference type="FunFam" id="1.25.40.10:FF:000366">
    <property type="entry name" value="Pentatricopeptide (PPR) repeat-containing protein"/>
    <property type="match status" value="1"/>
</dbReference>
<accession>A0A2P2J994</accession>
<evidence type="ECO:0000256" key="1">
    <source>
        <dbReference type="ARBA" id="ARBA00006643"/>
    </source>
</evidence>
<comment type="similarity">
    <text evidence="1">Belongs to the PPR family. PCMP-H subfamily.</text>
</comment>
<reference evidence="5" key="1">
    <citation type="submission" date="2018-02" db="EMBL/GenBank/DDBJ databases">
        <title>Rhizophora mucronata_Transcriptome.</title>
        <authorList>
            <person name="Meera S.P."/>
            <person name="Sreeshan A."/>
            <person name="Augustine A."/>
        </authorList>
    </citation>
    <scope>NUCLEOTIDE SEQUENCE</scope>
    <source>
        <tissue evidence="5">Leaf</tissue>
    </source>
</reference>
<dbReference type="GO" id="GO:0003723">
    <property type="term" value="F:RNA binding"/>
    <property type="evidence" value="ECO:0007669"/>
    <property type="project" value="InterPro"/>
</dbReference>
<dbReference type="Pfam" id="PF01535">
    <property type="entry name" value="PPR"/>
    <property type="match status" value="5"/>
</dbReference>
<dbReference type="PANTHER" id="PTHR47926">
    <property type="entry name" value="PENTATRICOPEPTIDE REPEAT-CONTAINING PROTEIN"/>
    <property type="match status" value="1"/>
</dbReference>
<feature type="domain" description="DYW" evidence="4">
    <location>
        <begin position="663"/>
        <end position="755"/>
    </location>
</feature>
<evidence type="ECO:0000256" key="3">
    <source>
        <dbReference type="PROSITE-ProRule" id="PRU00708"/>
    </source>
</evidence>
<dbReference type="GO" id="GO:0008270">
    <property type="term" value="F:zinc ion binding"/>
    <property type="evidence" value="ECO:0007669"/>
    <property type="project" value="InterPro"/>
</dbReference>
<dbReference type="InterPro" id="IPR002885">
    <property type="entry name" value="PPR_rpt"/>
</dbReference>
<dbReference type="PROSITE" id="PS51375">
    <property type="entry name" value="PPR"/>
    <property type="match status" value="5"/>
</dbReference>
<dbReference type="NCBIfam" id="TIGR00756">
    <property type="entry name" value="PPR"/>
    <property type="match status" value="5"/>
</dbReference>
<dbReference type="Pfam" id="PF13041">
    <property type="entry name" value="PPR_2"/>
    <property type="match status" value="2"/>
</dbReference>
<feature type="repeat" description="PPR" evidence="3">
    <location>
        <begin position="176"/>
        <end position="210"/>
    </location>
</feature>
<dbReference type="Pfam" id="PF20430">
    <property type="entry name" value="Eplus_motif"/>
    <property type="match status" value="1"/>
</dbReference>
<dbReference type="AlphaFoldDB" id="A0A2P2J994"/>
<evidence type="ECO:0000256" key="2">
    <source>
        <dbReference type="ARBA" id="ARBA00022737"/>
    </source>
</evidence>
<dbReference type="EMBL" id="GGEC01009583">
    <property type="protein sequence ID" value="MBW90066.1"/>
    <property type="molecule type" value="Transcribed_RNA"/>
</dbReference>
<feature type="repeat" description="PPR" evidence="3">
    <location>
        <begin position="347"/>
        <end position="381"/>
    </location>
</feature>
<dbReference type="InterPro" id="IPR046960">
    <property type="entry name" value="PPR_At4g14850-like_plant"/>
</dbReference>
<keyword evidence="2" id="KW-0677">Repeat</keyword>
<evidence type="ECO:0000259" key="4">
    <source>
        <dbReference type="Pfam" id="PF14432"/>
    </source>
</evidence>
<dbReference type="FunFam" id="1.25.40.10:FF:000031">
    <property type="entry name" value="Pentatricopeptide repeat-containing protein mitochondrial"/>
    <property type="match status" value="1"/>
</dbReference>
<dbReference type="Pfam" id="PF20431">
    <property type="entry name" value="E_motif"/>
    <property type="match status" value="1"/>
</dbReference>
<dbReference type="InterPro" id="IPR011990">
    <property type="entry name" value="TPR-like_helical_dom_sf"/>
</dbReference>
<dbReference type="PANTHER" id="PTHR47926:SF386">
    <property type="entry name" value="PENTATRICOPEPTIDE REPEAT-CONTAINING PROTEIN"/>
    <property type="match status" value="1"/>
</dbReference>
<dbReference type="InterPro" id="IPR032867">
    <property type="entry name" value="DYW_dom"/>
</dbReference>
<dbReference type="Gene3D" id="1.25.40.10">
    <property type="entry name" value="Tetratricopeptide repeat domain"/>
    <property type="match status" value="4"/>
</dbReference>
<organism evidence="5">
    <name type="scientific">Rhizophora mucronata</name>
    <name type="common">Asiatic mangrove</name>
    <dbReference type="NCBI Taxonomy" id="61149"/>
    <lineage>
        <taxon>Eukaryota</taxon>
        <taxon>Viridiplantae</taxon>
        <taxon>Streptophyta</taxon>
        <taxon>Embryophyta</taxon>
        <taxon>Tracheophyta</taxon>
        <taxon>Spermatophyta</taxon>
        <taxon>Magnoliopsida</taxon>
        <taxon>eudicotyledons</taxon>
        <taxon>Gunneridae</taxon>
        <taxon>Pentapetalae</taxon>
        <taxon>rosids</taxon>
        <taxon>fabids</taxon>
        <taxon>Malpighiales</taxon>
        <taxon>Rhizophoraceae</taxon>
        <taxon>Rhizophora</taxon>
    </lineage>
</organism>
<sequence>MDKHKMARQGFRKLERLVSSAALSLSQTQQAHAHLFKTGTSTHTHLASRLLSLYANHQFFTDANIVLNSAHHPTTLSFFSILIHASAKLNHFVQAINAFSRMLSQSIMPDARILPSVLKACAALSSLKLGKQIHCIVLVSGFDSDSCVLSSLVHTYIKCDRLSDARNVFDRMAQPDVVACSALLAGYSRNGCVEETKDLFNKMDNLGLGLNLVSWNGMIAGFNQSGHYSEAVIMFQKMHLRGLVPDGVGISCVLPAVGDLEMLSMGIQVHGFVLKQGLGQDNCVASALISMYGKCRCTLEMSKVFDEMYDADIGACNALVTGLSRNGLVDDALELFRELKRQLMDLNVVSWTSMIASCSQNGRDMEALELFREMQVEGVKPNSVTIPCLLPACGNIAALMHGKAVHCFSLKRGISTDFHVGSALIDMYAKCGRLQVSRLCFEIMPSRNLVCWNALMRGYAMHGKAKEVIDVFELMKRSLAKPDFITFTCILSACSQGGLIEEGWHYFNCMSRDHGIEARMEHYACMVTLLGRAGKLDEAYTMIKKMPFEPDVCVWGALLSSCRIHKNVNLGEVVANKLFELEPKNPGNFILLSNIYASKGMWVEVDMVRDMMKSRGLKKNPGCSWIEVKNKVHMLLCGDKSHPQMAQIGEKLTKLIREMKISGYIPRTDFVLQDVEEQDKEHILCGHSEKLAVVLGLLNTSAGTSLRVIKNLRICGDCHAVIKFISRIEQREIFVRDTNRFHHFKGGVCSCGDFW</sequence>
<dbReference type="FunFam" id="1.25.40.10:FF:000598">
    <property type="entry name" value="pentatricopeptide repeat-containing protein At1g20230 isoform X2"/>
    <property type="match status" value="1"/>
</dbReference>